<evidence type="ECO:0000313" key="12">
    <source>
        <dbReference type="EMBL" id="OXV11676.1"/>
    </source>
</evidence>
<dbReference type="Pfam" id="PF07817">
    <property type="entry name" value="GLE1"/>
    <property type="match status" value="1"/>
</dbReference>
<dbReference type="AlphaFoldDB" id="A0A232M5M5"/>
<accession>A0A232M5M5</accession>
<feature type="region of interest" description="Disordered" evidence="11">
    <location>
        <begin position="119"/>
        <end position="154"/>
    </location>
</feature>
<dbReference type="GO" id="GO:0000822">
    <property type="term" value="F:inositol hexakisphosphate binding"/>
    <property type="evidence" value="ECO:0007669"/>
    <property type="project" value="TreeGrafter"/>
</dbReference>
<evidence type="ECO:0000256" key="4">
    <source>
        <dbReference type="ARBA" id="ARBA00022816"/>
    </source>
</evidence>
<dbReference type="GO" id="GO:0005737">
    <property type="term" value="C:cytoplasm"/>
    <property type="evidence" value="ECO:0007669"/>
    <property type="project" value="TreeGrafter"/>
</dbReference>
<keyword evidence="4" id="KW-0509">mRNA transport</keyword>
<proteinExistence type="inferred from homology"/>
<dbReference type="PANTHER" id="PTHR12960:SF0">
    <property type="entry name" value="MRNA EXPORT FACTOR GLE1"/>
    <property type="match status" value="1"/>
</dbReference>
<keyword evidence="5" id="KW-0653">Protein transport</keyword>
<feature type="compositionally biased region" description="Basic and acidic residues" evidence="11">
    <location>
        <begin position="193"/>
        <end position="211"/>
    </location>
</feature>
<evidence type="ECO:0000256" key="8">
    <source>
        <dbReference type="ARBA" id="ARBA00023242"/>
    </source>
</evidence>
<dbReference type="Proteomes" id="UP000243515">
    <property type="component" value="Unassembled WGS sequence"/>
</dbReference>
<evidence type="ECO:0000256" key="3">
    <source>
        <dbReference type="ARBA" id="ARBA00022448"/>
    </source>
</evidence>
<gene>
    <name evidence="12" type="ORF">Egran_00563</name>
</gene>
<dbReference type="InterPro" id="IPR038506">
    <property type="entry name" value="GLE1-like_sf"/>
</dbReference>
<dbReference type="GO" id="GO:0031369">
    <property type="term" value="F:translation initiation factor binding"/>
    <property type="evidence" value="ECO:0007669"/>
    <property type="project" value="TreeGrafter"/>
</dbReference>
<organism evidence="12 13">
    <name type="scientific">Elaphomyces granulatus</name>
    <dbReference type="NCBI Taxonomy" id="519963"/>
    <lineage>
        <taxon>Eukaryota</taxon>
        <taxon>Fungi</taxon>
        <taxon>Dikarya</taxon>
        <taxon>Ascomycota</taxon>
        <taxon>Pezizomycotina</taxon>
        <taxon>Eurotiomycetes</taxon>
        <taxon>Eurotiomycetidae</taxon>
        <taxon>Eurotiales</taxon>
        <taxon>Elaphomycetaceae</taxon>
        <taxon>Elaphomyces</taxon>
    </lineage>
</organism>
<evidence type="ECO:0000256" key="9">
    <source>
        <dbReference type="ARBA" id="ARBA00026227"/>
    </source>
</evidence>
<comment type="subcellular location">
    <subcellularLocation>
        <location evidence="1">Nucleus</location>
        <location evidence="1">Nuclear pore complex</location>
    </subcellularLocation>
</comment>
<evidence type="ECO:0000256" key="6">
    <source>
        <dbReference type="ARBA" id="ARBA00023010"/>
    </source>
</evidence>
<dbReference type="PANTHER" id="PTHR12960">
    <property type="entry name" value="GLE-1-RELATED"/>
    <property type="match status" value="1"/>
</dbReference>
<protein>
    <recommendedName>
        <fullName evidence="9">mRNA export factor GLE1</fullName>
    </recommendedName>
    <alternativeName>
        <fullName evidence="10">Nucleoporin GLE1</fullName>
    </alternativeName>
</protein>
<dbReference type="InterPro" id="IPR012476">
    <property type="entry name" value="GLE1"/>
</dbReference>
<keyword evidence="8" id="KW-0539">Nucleus</keyword>
<keyword evidence="3" id="KW-0813">Transport</keyword>
<name>A0A232M5M5_9EURO</name>
<dbReference type="GO" id="GO:0015031">
    <property type="term" value="P:protein transport"/>
    <property type="evidence" value="ECO:0007669"/>
    <property type="project" value="UniProtKB-KW"/>
</dbReference>
<evidence type="ECO:0000256" key="7">
    <source>
        <dbReference type="ARBA" id="ARBA00023132"/>
    </source>
</evidence>
<keyword evidence="7" id="KW-0906">Nuclear pore complex</keyword>
<dbReference type="GO" id="GO:0005543">
    <property type="term" value="F:phospholipid binding"/>
    <property type="evidence" value="ECO:0007669"/>
    <property type="project" value="TreeGrafter"/>
</dbReference>
<keyword evidence="6" id="KW-0811">Translocation</keyword>
<dbReference type="EMBL" id="NPHW01002353">
    <property type="protein sequence ID" value="OXV11676.1"/>
    <property type="molecule type" value="Genomic_DNA"/>
</dbReference>
<comment type="caution">
    <text evidence="12">The sequence shown here is derived from an EMBL/GenBank/DDBJ whole genome shotgun (WGS) entry which is preliminary data.</text>
</comment>
<keyword evidence="13" id="KW-1185">Reference proteome</keyword>
<dbReference type="Gene3D" id="1.25.40.510">
    <property type="entry name" value="GLE1-like"/>
    <property type="match status" value="1"/>
</dbReference>
<comment type="similarity">
    <text evidence="2">Belongs to the GLE1 family.</text>
</comment>
<evidence type="ECO:0000256" key="5">
    <source>
        <dbReference type="ARBA" id="ARBA00022927"/>
    </source>
</evidence>
<evidence type="ECO:0000256" key="11">
    <source>
        <dbReference type="SAM" id="MobiDB-lite"/>
    </source>
</evidence>
<feature type="region of interest" description="Disordered" evidence="11">
    <location>
        <begin position="193"/>
        <end position="216"/>
    </location>
</feature>
<dbReference type="GO" id="GO:0044614">
    <property type="term" value="C:nuclear pore cytoplasmic filaments"/>
    <property type="evidence" value="ECO:0007669"/>
    <property type="project" value="TreeGrafter"/>
</dbReference>
<sequence>MVKLHGYSVVLDHRPRHSLRELGKDLEKIRHHHEELKRVKAYERKLYYEHLDLLDHEREAQHNAALDAAAAYYDQVRQEAEEDLRKHLEEERLREDKETRRRLREYREETALYEKRLAERREAQRTQEEEARKQAEKAVEAERAEKAAEAEKARKAAEAEKAKKAAEEEKLKKAAEAEKLKKAAEAEKLKKAAEAEKARKERDRIEEEQRSRQTQNIPTMVIRKVTMIEEPQEQRKRFGIAHLPQSEINAHQRYLQVHQNLKGLRKNLREEGKKNASFRQLIGDMRRSIVKCVGQLREGKNANKNQIQEIRNVLNKGASFSEPFVDVRDFIAFPPESIANSNSENTRASALLIYLLNIFSKAVISQLIAEAGIRVKYAEPIGILAAQVFSSDRYIHQGCPMSDILWAKFRVVCPVLWGFYGNESTEAGKTASGWQRIEPGGPFVKEHTHAERMAGLGAGFAALTLRNFGKTPRQNPFPNVLFWNAMHKILTVPAEEIQVTHVMLLNAMLRTSGERMVGFFGHMGLVLLRLAIIDFPNRISKYPTAVSTLKLLRDLYMREKNIIF</sequence>
<reference evidence="12 13" key="1">
    <citation type="journal article" date="2015" name="Environ. Microbiol.">
        <title>Metagenome sequence of Elaphomyces granulatus from sporocarp tissue reveals Ascomycota ectomycorrhizal fingerprints of genome expansion and a Proteobacteria-rich microbiome.</title>
        <authorList>
            <person name="Quandt C.A."/>
            <person name="Kohler A."/>
            <person name="Hesse C.N."/>
            <person name="Sharpton T.J."/>
            <person name="Martin F."/>
            <person name="Spatafora J.W."/>
        </authorList>
    </citation>
    <scope>NUCLEOTIDE SEQUENCE [LARGE SCALE GENOMIC DNA]</scope>
    <source>
        <strain evidence="12 13">OSC145934</strain>
    </source>
</reference>
<evidence type="ECO:0000256" key="1">
    <source>
        <dbReference type="ARBA" id="ARBA00004567"/>
    </source>
</evidence>
<evidence type="ECO:0000313" key="13">
    <source>
        <dbReference type="Proteomes" id="UP000243515"/>
    </source>
</evidence>
<evidence type="ECO:0000256" key="10">
    <source>
        <dbReference type="ARBA" id="ARBA00029983"/>
    </source>
</evidence>
<dbReference type="OrthoDB" id="420884at2759"/>
<evidence type="ECO:0000256" key="2">
    <source>
        <dbReference type="ARBA" id="ARBA00011056"/>
    </source>
</evidence>
<dbReference type="GO" id="GO:0016973">
    <property type="term" value="P:poly(A)+ mRNA export from nucleus"/>
    <property type="evidence" value="ECO:0007669"/>
    <property type="project" value="InterPro"/>
</dbReference>